<evidence type="ECO:0000313" key="2">
    <source>
        <dbReference type="Proteomes" id="UP000594263"/>
    </source>
</evidence>
<dbReference type="Proteomes" id="UP000594263">
    <property type="component" value="Unplaced"/>
</dbReference>
<protein>
    <submittedName>
        <fullName evidence="1">Uncharacterized protein</fullName>
    </submittedName>
</protein>
<dbReference type="Gramene" id="Kaladp0051s0042.1.v1.1">
    <property type="protein sequence ID" value="Kaladp0051s0042.1.v1.1.CDS.1"/>
    <property type="gene ID" value="Kaladp0051s0042.v1.1"/>
</dbReference>
<proteinExistence type="predicted"/>
<dbReference type="EnsemblPlants" id="Kaladp0051s0042.1.v1.1">
    <property type="protein sequence ID" value="Kaladp0051s0042.1.v1.1.CDS.1"/>
    <property type="gene ID" value="Kaladp0051s0042.v1.1"/>
</dbReference>
<name>A0A7N0U1P6_KALFE</name>
<reference evidence="1" key="1">
    <citation type="submission" date="2021-01" db="UniProtKB">
        <authorList>
            <consortium name="EnsemblPlants"/>
        </authorList>
    </citation>
    <scope>IDENTIFICATION</scope>
</reference>
<keyword evidence="2" id="KW-1185">Reference proteome</keyword>
<sequence>MKSLLRHLRGCHSDLAKLSIFLEPDYPRLHLFVAAIRLLPFRYCAHNPFSTPSLLASESLSLIDF</sequence>
<organism evidence="1 2">
    <name type="scientific">Kalanchoe fedtschenkoi</name>
    <name type="common">Lavender scallops</name>
    <name type="synonym">South American air plant</name>
    <dbReference type="NCBI Taxonomy" id="63787"/>
    <lineage>
        <taxon>Eukaryota</taxon>
        <taxon>Viridiplantae</taxon>
        <taxon>Streptophyta</taxon>
        <taxon>Embryophyta</taxon>
        <taxon>Tracheophyta</taxon>
        <taxon>Spermatophyta</taxon>
        <taxon>Magnoliopsida</taxon>
        <taxon>eudicotyledons</taxon>
        <taxon>Gunneridae</taxon>
        <taxon>Pentapetalae</taxon>
        <taxon>Saxifragales</taxon>
        <taxon>Crassulaceae</taxon>
        <taxon>Kalanchoe</taxon>
    </lineage>
</organism>
<accession>A0A7N0U1P6</accession>
<evidence type="ECO:0000313" key="1">
    <source>
        <dbReference type="EnsemblPlants" id="Kaladp0051s0042.1.v1.1.CDS.1"/>
    </source>
</evidence>
<dbReference type="AlphaFoldDB" id="A0A7N0U1P6"/>